<sequence>MTSEDFRDLQLPANACADTFVIPRVDVLGESLAFISSSSFGRTELAKIEIWVMEEYGIVEEPGRKSIRLDLVWVFIWLVGRMEEWDFRVLVYKESLVSIKKKSAVEEPTSTKSVAAADDDQALRIFHQ</sequence>
<proteinExistence type="predicted"/>
<keyword evidence="2" id="KW-1185">Reference proteome</keyword>
<evidence type="ECO:0000313" key="2">
    <source>
        <dbReference type="Proteomes" id="UP001630127"/>
    </source>
</evidence>
<evidence type="ECO:0008006" key="3">
    <source>
        <dbReference type="Google" id="ProtNLM"/>
    </source>
</evidence>
<dbReference type="EMBL" id="JBJUIK010000008">
    <property type="protein sequence ID" value="KAL3520975.1"/>
    <property type="molecule type" value="Genomic_DNA"/>
</dbReference>
<name>A0ABD2ZRJ7_9GENT</name>
<organism evidence="1 2">
    <name type="scientific">Cinchona calisaya</name>
    <dbReference type="NCBI Taxonomy" id="153742"/>
    <lineage>
        <taxon>Eukaryota</taxon>
        <taxon>Viridiplantae</taxon>
        <taxon>Streptophyta</taxon>
        <taxon>Embryophyta</taxon>
        <taxon>Tracheophyta</taxon>
        <taxon>Spermatophyta</taxon>
        <taxon>Magnoliopsida</taxon>
        <taxon>eudicotyledons</taxon>
        <taxon>Gunneridae</taxon>
        <taxon>Pentapetalae</taxon>
        <taxon>asterids</taxon>
        <taxon>lamiids</taxon>
        <taxon>Gentianales</taxon>
        <taxon>Rubiaceae</taxon>
        <taxon>Cinchonoideae</taxon>
        <taxon>Cinchoneae</taxon>
        <taxon>Cinchona</taxon>
    </lineage>
</organism>
<gene>
    <name evidence="1" type="ORF">ACH5RR_019124</name>
</gene>
<protein>
    <recommendedName>
        <fullName evidence="3">F-box associated domain-containing protein</fullName>
    </recommendedName>
</protein>
<dbReference type="AlphaFoldDB" id="A0ABD2ZRJ7"/>
<accession>A0ABD2ZRJ7</accession>
<evidence type="ECO:0000313" key="1">
    <source>
        <dbReference type="EMBL" id="KAL3520975.1"/>
    </source>
</evidence>
<reference evidence="1 2" key="1">
    <citation type="submission" date="2024-11" db="EMBL/GenBank/DDBJ databases">
        <title>A near-complete genome assembly of Cinchona calisaya.</title>
        <authorList>
            <person name="Lian D.C."/>
            <person name="Zhao X.W."/>
            <person name="Wei L."/>
        </authorList>
    </citation>
    <scope>NUCLEOTIDE SEQUENCE [LARGE SCALE GENOMIC DNA]</scope>
    <source>
        <tissue evidence="1">Nenye</tissue>
    </source>
</reference>
<comment type="caution">
    <text evidence="1">The sequence shown here is derived from an EMBL/GenBank/DDBJ whole genome shotgun (WGS) entry which is preliminary data.</text>
</comment>
<dbReference type="Proteomes" id="UP001630127">
    <property type="component" value="Unassembled WGS sequence"/>
</dbReference>